<dbReference type="InterPro" id="IPR025286">
    <property type="entry name" value="MOFRL_assoc_dom"/>
</dbReference>
<reference evidence="3 4" key="1">
    <citation type="submission" date="2015-11" db="EMBL/GenBank/DDBJ databases">
        <authorList>
            <person name="Lin W."/>
        </authorList>
    </citation>
    <scope>NUCLEOTIDE SEQUENCE [LARGE SCALE GENOMIC DNA]</scope>
    <source>
        <strain evidence="3 4">HCH-1</strain>
    </source>
</reference>
<comment type="caution">
    <text evidence="3">The sequence shown here is derived from an EMBL/GenBank/DDBJ whole genome shotgun (WGS) entry which is preliminary data.</text>
</comment>
<evidence type="ECO:0000259" key="2">
    <source>
        <dbReference type="Pfam" id="PF13660"/>
    </source>
</evidence>
<dbReference type="EC" id="1.1.1.81" evidence="3"/>
<dbReference type="RefSeq" id="WP_085052295.1">
    <property type="nucleotide sequence ID" value="NZ_LNQR01000060.1"/>
</dbReference>
<dbReference type="InterPro" id="IPR039760">
    <property type="entry name" value="MOFRL_protein"/>
</dbReference>
<dbReference type="Pfam" id="PF05161">
    <property type="entry name" value="MOFRL"/>
    <property type="match status" value="1"/>
</dbReference>
<organism evidence="3 4">
    <name type="scientific">Candidatus Magnetominusculus xianensis</name>
    <dbReference type="NCBI Taxonomy" id="1748249"/>
    <lineage>
        <taxon>Bacteria</taxon>
        <taxon>Pseudomonadati</taxon>
        <taxon>Nitrospirota</taxon>
        <taxon>Nitrospiria</taxon>
        <taxon>Nitrospirales</taxon>
        <taxon>Nitrospiraceae</taxon>
        <taxon>Candidatus Magnetominusculus</taxon>
    </lineage>
</organism>
<accession>A0ABR5SF26</accession>
<feature type="domain" description="MOFRL-associated" evidence="2">
    <location>
        <begin position="6"/>
        <end position="235"/>
    </location>
</feature>
<dbReference type="Gene3D" id="3.40.50.10180">
    <property type="entry name" value="Glycerate kinase, MOFRL-like N-terminal domain"/>
    <property type="match status" value="1"/>
</dbReference>
<feature type="domain" description="MOFRL" evidence="1">
    <location>
        <begin position="300"/>
        <end position="404"/>
    </location>
</feature>
<evidence type="ECO:0000259" key="1">
    <source>
        <dbReference type="Pfam" id="PF05161"/>
    </source>
</evidence>
<dbReference type="InterPro" id="IPR037035">
    <property type="entry name" value="GK-like_C_sf"/>
</dbReference>
<dbReference type="SUPFAM" id="SSF82544">
    <property type="entry name" value="GckA/TtuD-like"/>
    <property type="match status" value="1"/>
</dbReference>
<dbReference type="GO" id="GO:0016618">
    <property type="term" value="F:hydroxypyruvate reductase [NAD(P)H] activity"/>
    <property type="evidence" value="ECO:0007669"/>
    <property type="project" value="UniProtKB-EC"/>
</dbReference>
<protein>
    <submittedName>
        <fullName evidence="3">Hydroxypyruvate reductase</fullName>
        <ecNumber evidence="3">1.1.1.81</ecNumber>
    </submittedName>
</protein>
<dbReference type="PANTHER" id="PTHR12227:SF0">
    <property type="entry name" value="GLYCERATE KINASE"/>
    <property type="match status" value="1"/>
</dbReference>
<dbReference type="Proteomes" id="UP000060487">
    <property type="component" value="Unassembled WGS sequence"/>
</dbReference>
<dbReference type="EMBL" id="LNQR01000060">
    <property type="protein sequence ID" value="KWT85542.1"/>
    <property type="molecule type" value="Genomic_DNA"/>
</dbReference>
<evidence type="ECO:0000313" key="4">
    <source>
        <dbReference type="Proteomes" id="UP000060487"/>
    </source>
</evidence>
<proteinExistence type="predicted"/>
<name>A0ABR5SF26_9BACT</name>
<dbReference type="InterPro" id="IPR007835">
    <property type="entry name" value="MOFRL"/>
</dbReference>
<sequence length="411" mass="43196">MDCLIDIYNSAVGSCSAYNRVLNYVDYVRRVYVDGGFSRLFITGFGKGAYGMALAAAQHLDDIIISGVVVTKYGHSETNIAGKIKILEAGHPVPDENGISSTAEIIELVKGASADTLILCLISGGGSALFVAPADGITLAEKQSVTEALLKSGCDINELNAVRKCLSRVKGGGFAALPYPAKVLSLIISDVLGNRLDVIASGPTIESTKASREAIDVLKTYGLIDKLPPNIINVINKDIQHRPINAENIIIADLGQALTAARARAQELGFEAEIITDKLAGDVKDAVKWLSKHITPNKKLLISGGETTVTVTGAGIGGRNMELALRFALEIEGSSGITMLSAGTDGTDGPTDAAGAIVDGNTIARGRTVGLDAQDYLINNNSYTYFKHVGGLFKPGPTGTNVMDIQLMLFS</sequence>
<keyword evidence="4" id="KW-1185">Reference proteome</keyword>
<keyword evidence="3" id="KW-0560">Oxidoreductase</keyword>
<dbReference type="Gene3D" id="3.40.1480.10">
    <property type="entry name" value="MOFRL domain"/>
    <property type="match status" value="1"/>
</dbReference>
<gene>
    <name evidence="3" type="ORF">ASN18_1676</name>
</gene>
<dbReference type="InterPro" id="IPR038614">
    <property type="entry name" value="GK_N_sf"/>
</dbReference>
<dbReference type="PANTHER" id="PTHR12227">
    <property type="entry name" value="GLYCERATE KINASE"/>
    <property type="match status" value="1"/>
</dbReference>
<dbReference type="Pfam" id="PF13660">
    <property type="entry name" value="DUF4147"/>
    <property type="match status" value="1"/>
</dbReference>
<evidence type="ECO:0000313" key="3">
    <source>
        <dbReference type="EMBL" id="KWT85542.1"/>
    </source>
</evidence>